<evidence type="ECO:0000256" key="3">
    <source>
        <dbReference type="ARBA" id="ARBA00022741"/>
    </source>
</evidence>
<evidence type="ECO:0000256" key="1">
    <source>
        <dbReference type="ARBA" id="ARBA00005417"/>
    </source>
</evidence>
<sequence>MTRADGASGDVPTPPGPVLATGTRVLDVRGLSVSIDGTSVVHDVDLHVDAGECVALVGASGSGKTVTARAVLGLSAAGADVAADRLDLVGADVRGLPERRWRRLRGRSVGYVGQEALGALDPLRPVGREVADALRLHTDLRAAERVDAVRAALSGVGLDPAMATDGRRSGTLSGGMRQRALIAAATVASPALVVADEPTTALDAAVAVTVMEQLRAVQERGAGLLVITHDLGLVTGWADRVLVVDAGTVVEHGPVADVLGAPEHPVTQALVRAARAGDVRPVAPAALPTTADREPVLHGVGLSRSFDGTPAVDDVSIAVHPGRVVGVIGASGSGKTTVARMLLGLEAPDDGTVTLDGQPWVPSPERERRGRRHRVAAVVQDPAATFDERWTVDRVLADALTDGRERRAQGGLADAVHAALRQVGLDPALRSRAPRTLSGGQRQRLAIARALATSPEVVVLDEPVTALDATVQDAVLTLLERLRDETGVAMVFVSHDLRAVRRMADDVLVVDRGRVVEQGPAEQVLGAPEHPATARLVGAAARLARGA</sequence>
<dbReference type="Pfam" id="PF00005">
    <property type="entry name" value="ABC_tran"/>
    <property type="match status" value="2"/>
</dbReference>
<keyword evidence="4 6" id="KW-0067">ATP-binding</keyword>
<comment type="caution">
    <text evidence="6">The sequence shown here is derived from an EMBL/GenBank/DDBJ whole genome shotgun (WGS) entry which is preliminary data.</text>
</comment>
<keyword evidence="2" id="KW-0813">Transport</keyword>
<feature type="domain" description="ABC transporter" evidence="5">
    <location>
        <begin position="297"/>
        <end position="537"/>
    </location>
</feature>
<dbReference type="PANTHER" id="PTHR43776:SF7">
    <property type="entry name" value="D,D-DIPEPTIDE TRANSPORT ATP-BINDING PROTEIN DDPF-RELATED"/>
    <property type="match status" value="1"/>
</dbReference>
<evidence type="ECO:0000313" key="6">
    <source>
        <dbReference type="EMBL" id="MDM7886958.1"/>
    </source>
</evidence>
<comment type="similarity">
    <text evidence="1">Belongs to the ABC transporter superfamily.</text>
</comment>
<dbReference type="InterPro" id="IPR050319">
    <property type="entry name" value="ABC_transp_ATP-bind"/>
</dbReference>
<proteinExistence type="inferred from homology"/>
<dbReference type="PANTHER" id="PTHR43776">
    <property type="entry name" value="TRANSPORT ATP-BINDING PROTEIN"/>
    <property type="match status" value="1"/>
</dbReference>
<dbReference type="InterPro" id="IPR017871">
    <property type="entry name" value="ABC_transporter-like_CS"/>
</dbReference>
<dbReference type="SUPFAM" id="SSF52540">
    <property type="entry name" value="P-loop containing nucleoside triphosphate hydrolases"/>
    <property type="match status" value="2"/>
</dbReference>
<keyword evidence="7" id="KW-1185">Reference proteome</keyword>
<evidence type="ECO:0000313" key="7">
    <source>
        <dbReference type="Proteomes" id="UP001235720"/>
    </source>
</evidence>
<dbReference type="RefSeq" id="WP_289468737.1">
    <property type="nucleotide sequence ID" value="NZ_JAUCMM010000001.1"/>
</dbReference>
<dbReference type="Proteomes" id="UP001235720">
    <property type="component" value="Unassembled WGS sequence"/>
</dbReference>
<dbReference type="InterPro" id="IPR003439">
    <property type="entry name" value="ABC_transporter-like_ATP-bd"/>
</dbReference>
<reference evidence="6 7" key="1">
    <citation type="submission" date="2023-06" db="EMBL/GenBank/DDBJ databases">
        <authorList>
            <person name="Feng G."/>
            <person name="Li J."/>
            <person name="Zhu H."/>
        </authorList>
    </citation>
    <scope>NUCLEOTIDE SEQUENCE [LARGE SCALE GENOMIC DNA]</scope>
    <source>
        <strain evidence="6 7">RHCJP20</strain>
    </source>
</reference>
<keyword evidence="3" id="KW-0547">Nucleotide-binding</keyword>
<dbReference type="GO" id="GO:0005524">
    <property type="term" value="F:ATP binding"/>
    <property type="evidence" value="ECO:0007669"/>
    <property type="project" value="UniProtKB-KW"/>
</dbReference>
<dbReference type="PROSITE" id="PS50893">
    <property type="entry name" value="ABC_TRANSPORTER_2"/>
    <property type="match status" value="2"/>
</dbReference>
<dbReference type="Gene3D" id="3.40.50.300">
    <property type="entry name" value="P-loop containing nucleotide triphosphate hydrolases"/>
    <property type="match status" value="2"/>
</dbReference>
<organism evidence="6 7">
    <name type="scientific">Curtobacterium subtropicum</name>
    <dbReference type="NCBI Taxonomy" id="3055138"/>
    <lineage>
        <taxon>Bacteria</taxon>
        <taxon>Bacillati</taxon>
        <taxon>Actinomycetota</taxon>
        <taxon>Actinomycetes</taxon>
        <taxon>Micrococcales</taxon>
        <taxon>Microbacteriaceae</taxon>
        <taxon>Curtobacterium</taxon>
    </lineage>
</organism>
<protein>
    <submittedName>
        <fullName evidence="6">ABC transporter ATP-binding protein</fullName>
    </submittedName>
</protein>
<dbReference type="InterPro" id="IPR003593">
    <property type="entry name" value="AAA+_ATPase"/>
</dbReference>
<accession>A0ABT7TBJ5</accession>
<dbReference type="SMART" id="SM00382">
    <property type="entry name" value="AAA"/>
    <property type="match status" value="2"/>
</dbReference>
<dbReference type="CDD" id="cd03257">
    <property type="entry name" value="ABC_NikE_OppD_transporters"/>
    <property type="match status" value="2"/>
</dbReference>
<evidence type="ECO:0000256" key="4">
    <source>
        <dbReference type="ARBA" id="ARBA00022840"/>
    </source>
</evidence>
<name>A0ABT7TBJ5_9MICO</name>
<evidence type="ECO:0000259" key="5">
    <source>
        <dbReference type="PROSITE" id="PS50893"/>
    </source>
</evidence>
<feature type="domain" description="ABC transporter" evidence="5">
    <location>
        <begin position="23"/>
        <end position="271"/>
    </location>
</feature>
<dbReference type="EMBL" id="JAUCMM010000001">
    <property type="protein sequence ID" value="MDM7886958.1"/>
    <property type="molecule type" value="Genomic_DNA"/>
</dbReference>
<evidence type="ECO:0000256" key="2">
    <source>
        <dbReference type="ARBA" id="ARBA00022448"/>
    </source>
</evidence>
<dbReference type="InterPro" id="IPR027417">
    <property type="entry name" value="P-loop_NTPase"/>
</dbReference>
<gene>
    <name evidence="6" type="ORF">QUG98_00685</name>
</gene>
<dbReference type="PROSITE" id="PS00211">
    <property type="entry name" value="ABC_TRANSPORTER_1"/>
    <property type="match status" value="2"/>
</dbReference>